<sequence length="43" mass="4035">MNKSDLVAAIADGSGLTKADAARALSATTGAISGALASGDKVS</sequence>
<reference evidence="1" key="1">
    <citation type="submission" date="2018-05" db="EMBL/GenBank/DDBJ databases">
        <authorList>
            <person name="Lanie J.A."/>
            <person name="Ng W.-L."/>
            <person name="Kazmierczak K.M."/>
            <person name="Andrzejewski T.M."/>
            <person name="Davidsen T.M."/>
            <person name="Wayne K.J."/>
            <person name="Tettelin H."/>
            <person name="Glass J.I."/>
            <person name="Rusch D."/>
            <person name="Podicherti R."/>
            <person name="Tsui H.-C.T."/>
            <person name="Winkler M.E."/>
        </authorList>
    </citation>
    <scope>NUCLEOTIDE SEQUENCE</scope>
</reference>
<protein>
    <recommendedName>
        <fullName evidence="2">DNA-binding protein HU</fullName>
    </recommendedName>
</protein>
<gene>
    <name evidence="1" type="ORF">METZ01_LOCUS448042</name>
</gene>
<accession>A0A382ZKH2</accession>
<evidence type="ECO:0008006" key="2">
    <source>
        <dbReference type="Google" id="ProtNLM"/>
    </source>
</evidence>
<dbReference type="AlphaFoldDB" id="A0A382ZKH2"/>
<dbReference type="Gene3D" id="4.10.520.10">
    <property type="entry name" value="IHF-like DNA-binding proteins"/>
    <property type="match status" value="1"/>
</dbReference>
<evidence type="ECO:0000313" key="1">
    <source>
        <dbReference type="EMBL" id="SVD95188.1"/>
    </source>
</evidence>
<dbReference type="SUPFAM" id="SSF47729">
    <property type="entry name" value="IHF-like DNA-binding proteins"/>
    <property type="match status" value="1"/>
</dbReference>
<dbReference type="GO" id="GO:0003677">
    <property type="term" value="F:DNA binding"/>
    <property type="evidence" value="ECO:0007669"/>
    <property type="project" value="InterPro"/>
</dbReference>
<dbReference type="InterPro" id="IPR010992">
    <property type="entry name" value="IHF-like_DNA-bd_dom_sf"/>
</dbReference>
<name>A0A382ZKH2_9ZZZZ</name>
<dbReference type="InterPro" id="IPR000119">
    <property type="entry name" value="Hist_DNA-bd"/>
</dbReference>
<dbReference type="Pfam" id="PF00216">
    <property type="entry name" value="Bac_DNA_binding"/>
    <property type="match status" value="1"/>
</dbReference>
<organism evidence="1">
    <name type="scientific">marine metagenome</name>
    <dbReference type="NCBI Taxonomy" id="408172"/>
    <lineage>
        <taxon>unclassified sequences</taxon>
        <taxon>metagenomes</taxon>
        <taxon>ecological metagenomes</taxon>
    </lineage>
</organism>
<dbReference type="EMBL" id="UINC01184121">
    <property type="protein sequence ID" value="SVD95188.1"/>
    <property type="molecule type" value="Genomic_DNA"/>
</dbReference>
<feature type="non-terminal residue" evidence="1">
    <location>
        <position position="43"/>
    </location>
</feature>
<dbReference type="GO" id="GO:0030527">
    <property type="term" value="F:structural constituent of chromatin"/>
    <property type="evidence" value="ECO:0007669"/>
    <property type="project" value="InterPro"/>
</dbReference>
<proteinExistence type="predicted"/>